<protein>
    <submittedName>
        <fullName evidence="1">Uncharacterized protein</fullName>
    </submittedName>
</protein>
<evidence type="ECO:0000313" key="2">
    <source>
        <dbReference type="Proteomes" id="UP000291084"/>
    </source>
</evidence>
<dbReference type="EMBL" id="AP015041">
    <property type="protein sequence ID" value="BAT95221.1"/>
    <property type="molecule type" value="Genomic_DNA"/>
</dbReference>
<proteinExistence type="predicted"/>
<reference evidence="1 2" key="1">
    <citation type="journal article" date="2015" name="Sci. Rep.">
        <title>The power of single molecule real-time sequencing technology in the de novo assembly of a eukaryotic genome.</title>
        <authorList>
            <person name="Sakai H."/>
            <person name="Naito K."/>
            <person name="Ogiso-Tanaka E."/>
            <person name="Takahashi Y."/>
            <person name="Iseki K."/>
            <person name="Muto C."/>
            <person name="Satou K."/>
            <person name="Teruya K."/>
            <person name="Shiroma A."/>
            <person name="Shimoji M."/>
            <person name="Hirano T."/>
            <person name="Itoh T."/>
            <person name="Kaga A."/>
            <person name="Tomooka N."/>
        </authorList>
    </citation>
    <scope>NUCLEOTIDE SEQUENCE [LARGE SCALE GENOMIC DNA]</scope>
    <source>
        <strain evidence="2">cv. Shumari</strain>
    </source>
</reference>
<evidence type="ECO:0000313" key="1">
    <source>
        <dbReference type="EMBL" id="BAT95221.1"/>
    </source>
</evidence>
<dbReference type="Proteomes" id="UP000291084">
    <property type="component" value="Chromosome 8"/>
</dbReference>
<dbReference type="PANTHER" id="PTHR34060">
    <property type="entry name" value="POLYKETIDE CYCLASE / DEHYDRASE AND LIPID TRANSPORT PROTEIN"/>
    <property type="match status" value="1"/>
</dbReference>
<sequence>MCLPSSSHLLSATASSRFQPLILNSTVSIEPSFLGFKIGLQNITFGVKFNAKGIVDCYEKELETLPTGIKREIEFKMIEGIFNSLKENGIFFREAMDVCCRFEKQWMKIL</sequence>
<gene>
    <name evidence="1" type="primary">Vigan.08G190100</name>
    <name evidence="1" type="ORF">VIGAN_08190100</name>
</gene>
<dbReference type="AlphaFoldDB" id="A0A0S3SQV8"/>
<name>A0A0S3SQV8_PHAAN</name>
<dbReference type="PANTHER" id="PTHR34060:SF1">
    <property type="entry name" value="POLYKETIDE CYCLASE _ DEHYDRASE AND LIPID TRANSPORT PROTEIN"/>
    <property type="match status" value="1"/>
</dbReference>
<accession>A0A0S3SQV8</accession>
<organism evidence="1 2">
    <name type="scientific">Vigna angularis var. angularis</name>
    <dbReference type="NCBI Taxonomy" id="157739"/>
    <lineage>
        <taxon>Eukaryota</taxon>
        <taxon>Viridiplantae</taxon>
        <taxon>Streptophyta</taxon>
        <taxon>Embryophyta</taxon>
        <taxon>Tracheophyta</taxon>
        <taxon>Spermatophyta</taxon>
        <taxon>Magnoliopsida</taxon>
        <taxon>eudicotyledons</taxon>
        <taxon>Gunneridae</taxon>
        <taxon>Pentapetalae</taxon>
        <taxon>rosids</taxon>
        <taxon>fabids</taxon>
        <taxon>Fabales</taxon>
        <taxon>Fabaceae</taxon>
        <taxon>Papilionoideae</taxon>
        <taxon>50 kb inversion clade</taxon>
        <taxon>NPAAA clade</taxon>
        <taxon>indigoferoid/millettioid clade</taxon>
        <taxon>Phaseoleae</taxon>
        <taxon>Vigna</taxon>
    </lineage>
</organism>
<keyword evidence="2" id="KW-1185">Reference proteome</keyword>